<evidence type="ECO:0000256" key="6">
    <source>
        <dbReference type="ARBA" id="ARBA00022989"/>
    </source>
</evidence>
<feature type="transmembrane region" description="Helical" evidence="8">
    <location>
        <begin position="334"/>
        <end position="353"/>
    </location>
</feature>
<feature type="transmembrane region" description="Helical" evidence="8">
    <location>
        <begin position="463"/>
        <end position="490"/>
    </location>
</feature>
<dbReference type="SUPFAM" id="SSF82866">
    <property type="entry name" value="Multidrug efflux transporter AcrB transmembrane domain"/>
    <property type="match status" value="2"/>
</dbReference>
<feature type="transmembrane region" description="Helical" evidence="8">
    <location>
        <begin position="987"/>
        <end position="1012"/>
    </location>
</feature>
<dbReference type="PANTHER" id="PTHR32063:SF21">
    <property type="entry name" value="MULTIDRUG RESISTANCE PROTEIN MDTB"/>
    <property type="match status" value="1"/>
</dbReference>
<dbReference type="Gene3D" id="3.30.70.1430">
    <property type="entry name" value="Multidrug efflux transporter AcrB pore domain"/>
    <property type="match status" value="2"/>
</dbReference>
<dbReference type="Gene3D" id="3.30.70.1440">
    <property type="entry name" value="Multidrug efflux transporter AcrB pore domain"/>
    <property type="match status" value="1"/>
</dbReference>
<dbReference type="PRINTS" id="PR00702">
    <property type="entry name" value="ACRIFLAVINRP"/>
</dbReference>
<sequence>MNPSAIFVNRPVMTTLLMLGILFSGIMAYSRLPVNDLPNVDFPTIEVSASLSGASPETMASAVATPLEKQFSTIAGLDSMTSVSSMGSTRITMQFSLEKNIDAAALDVQSAITAASRNLPEDMDSPPTFRKVNPADFPILYLAISSPTMRLSDVNEYAEGMMAQRLSMVNGVAQVQVYGSKKYAVRIQLNPEALASREIGVDEVANAIRTSNVNLPVGTITGDAREYTVRSSGQLLNADAYRPLIVAWRNGSPVRLGEVALVQDSVENVRRLNWHSGTPGMVLAVQRQPGTNTVEVVDAIRALLPQFREMLPAAASLDVLYDRSQSIKESVDDVKFTLVLTICLVIMVIFMFLRKVSATIIPGLALPMSIVGTFGVMYYMGFSLNNISLMALTLSVGFVVDDAIVMLENIVRHQEMGKTIRAAVMDGSREIAFTIVSMTISLAAVFIPVLFMGGVVGRLFHEFAVTISAAILISGVVSLTLTPMLCNLILRQRKEKETHGRFYNAMEAMFNAWHRLYEVTLNWCVRHHALTMGFSILLVGVTAWMFVVIPKGFLPKEDTGRLQASLVYEEGIAFDTLVRRQKELMAVLDKDKAVAGYMSVAGAGGPNAASNAGRLMINLKPHAERKETAEQVLQRLRRSLSQVPGVQVYLQNPPAINIGGRSSKGQYQFTLQSPNTEELYRSAALLEARLAVMPDLQDVSSDMELTNPELQLLIHRDKAAALGVSAYQIEDALATSFGNRRVSSIYAANDTYRVLMELAPEYQANPDALSFLHVRSGDGKLIPMDTLVERRMGVGPLSINHSGQLPSATISFNLRPDVSLGSAVAQVEAVAAEVVPASISTTFQGEAQAFQDSMKGLAMLLGVSVLVIYLVLGILYESFIHPLTILSGLPSAGVGALLTLMLFNVDLNLYGFVGIIMLIGIVKKNAIMMIDFALEAQRTRNLDARRAICEGALIRFRPIMMTTMAALMGTLPIALGIGAGADARRPLGLAVVGGLLLSQLLTLYFTPVYYMYLDAAQRRLRALFGKADPLPAHPGNA</sequence>
<proteinExistence type="predicted"/>
<dbReference type="Gene3D" id="3.30.70.1320">
    <property type="entry name" value="Multidrug efflux transporter AcrB pore domain like"/>
    <property type="match status" value="1"/>
</dbReference>
<dbReference type="PANTHER" id="PTHR32063">
    <property type="match status" value="1"/>
</dbReference>
<gene>
    <name evidence="9" type="ORF">DSM19430T_05200</name>
</gene>
<dbReference type="Proteomes" id="UP000503820">
    <property type="component" value="Unassembled WGS sequence"/>
</dbReference>
<dbReference type="GO" id="GO:0042910">
    <property type="term" value="F:xenobiotic transmembrane transporter activity"/>
    <property type="evidence" value="ECO:0007669"/>
    <property type="project" value="TreeGrafter"/>
</dbReference>
<dbReference type="RefSeq" id="WP_174408502.1">
    <property type="nucleotide sequence ID" value="NZ_BLVP01000001.1"/>
</dbReference>
<comment type="subcellular location">
    <subcellularLocation>
        <location evidence="1">Cell inner membrane</location>
        <topology evidence="1">Multi-pass membrane protein</topology>
    </subcellularLocation>
</comment>
<feature type="transmembrane region" description="Helical" evidence="8">
    <location>
        <begin position="955"/>
        <end position="981"/>
    </location>
</feature>
<dbReference type="GO" id="GO:0005886">
    <property type="term" value="C:plasma membrane"/>
    <property type="evidence" value="ECO:0007669"/>
    <property type="project" value="UniProtKB-SubCell"/>
</dbReference>
<feature type="transmembrane region" description="Helical" evidence="8">
    <location>
        <begin position="360"/>
        <end position="381"/>
    </location>
</feature>
<dbReference type="InterPro" id="IPR027463">
    <property type="entry name" value="AcrB_DN_DC_subdom"/>
</dbReference>
<feature type="transmembrane region" description="Helical" evidence="8">
    <location>
        <begin position="431"/>
        <end position="451"/>
    </location>
</feature>
<name>A0A7J0BQ53_9BACT</name>
<accession>A0A7J0BQ53</accession>
<evidence type="ECO:0000256" key="7">
    <source>
        <dbReference type="ARBA" id="ARBA00023136"/>
    </source>
</evidence>
<dbReference type="AlphaFoldDB" id="A0A7J0BQ53"/>
<feature type="transmembrane region" description="Helical" evidence="8">
    <location>
        <begin position="857"/>
        <end position="876"/>
    </location>
</feature>
<organism evidence="9 10">
    <name type="scientific">Desulfovibrio psychrotolerans</name>
    <dbReference type="NCBI Taxonomy" id="415242"/>
    <lineage>
        <taxon>Bacteria</taxon>
        <taxon>Pseudomonadati</taxon>
        <taxon>Thermodesulfobacteriota</taxon>
        <taxon>Desulfovibrionia</taxon>
        <taxon>Desulfovibrionales</taxon>
        <taxon>Desulfovibrionaceae</taxon>
        <taxon>Desulfovibrio</taxon>
    </lineage>
</organism>
<dbReference type="InterPro" id="IPR001036">
    <property type="entry name" value="Acrflvin-R"/>
</dbReference>
<dbReference type="Gene3D" id="3.30.2090.10">
    <property type="entry name" value="Multidrug efflux transporter AcrB TolC docking domain, DN and DC subdomains"/>
    <property type="match status" value="2"/>
</dbReference>
<keyword evidence="4" id="KW-0997">Cell inner membrane</keyword>
<protein>
    <submittedName>
        <fullName evidence="9">Multidrug transporter</fullName>
    </submittedName>
</protein>
<comment type="caution">
    <text evidence="9">The sequence shown here is derived from an EMBL/GenBank/DDBJ whole genome shotgun (WGS) entry which is preliminary data.</text>
</comment>
<keyword evidence="2" id="KW-0813">Transport</keyword>
<keyword evidence="7 8" id="KW-0472">Membrane</keyword>
<evidence type="ECO:0000313" key="10">
    <source>
        <dbReference type="Proteomes" id="UP000503820"/>
    </source>
</evidence>
<evidence type="ECO:0000256" key="3">
    <source>
        <dbReference type="ARBA" id="ARBA00022475"/>
    </source>
</evidence>
<feature type="transmembrane region" description="Helical" evidence="8">
    <location>
        <begin position="909"/>
        <end position="934"/>
    </location>
</feature>
<evidence type="ECO:0000256" key="5">
    <source>
        <dbReference type="ARBA" id="ARBA00022692"/>
    </source>
</evidence>
<feature type="transmembrane region" description="Helical" evidence="8">
    <location>
        <begin position="529"/>
        <end position="549"/>
    </location>
</feature>
<reference evidence="9 10" key="1">
    <citation type="submission" date="2020-05" db="EMBL/GenBank/DDBJ databases">
        <title>Draft genome sequence of Desulfovibrio psychrotolerans JS1T.</title>
        <authorList>
            <person name="Ueno A."/>
            <person name="Tamazawa S."/>
            <person name="Tamamura S."/>
            <person name="Murakami T."/>
            <person name="Kiyama T."/>
            <person name="Inomata H."/>
            <person name="Amano Y."/>
            <person name="Miyakawa K."/>
            <person name="Tamaki H."/>
            <person name="Naganuma T."/>
            <person name="Kaneko K."/>
        </authorList>
    </citation>
    <scope>NUCLEOTIDE SEQUENCE [LARGE SCALE GENOMIC DNA]</scope>
    <source>
        <strain evidence="9 10">JS1</strain>
    </source>
</reference>
<evidence type="ECO:0000256" key="8">
    <source>
        <dbReference type="SAM" id="Phobius"/>
    </source>
</evidence>
<dbReference type="FunFam" id="1.20.1640.10:FF:000001">
    <property type="entry name" value="Efflux pump membrane transporter"/>
    <property type="match status" value="1"/>
</dbReference>
<dbReference type="SUPFAM" id="SSF82693">
    <property type="entry name" value="Multidrug efflux transporter AcrB pore domain, PN1, PN2, PC1 and PC2 subdomains"/>
    <property type="match status" value="3"/>
</dbReference>
<keyword evidence="10" id="KW-1185">Reference proteome</keyword>
<evidence type="ECO:0000256" key="1">
    <source>
        <dbReference type="ARBA" id="ARBA00004429"/>
    </source>
</evidence>
<keyword evidence="3" id="KW-1003">Cell membrane</keyword>
<evidence type="ECO:0000256" key="4">
    <source>
        <dbReference type="ARBA" id="ARBA00022519"/>
    </source>
</evidence>
<keyword evidence="6 8" id="KW-1133">Transmembrane helix</keyword>
<feature type="transmembrane region" description="Helical" evidence="8">
    <location>
        <begin position="387"/>
        <end position="411"/>
    </location>
</feature>
<keyword evidence="5 8" id="KW-0812">Transmembrane</keyword>
<dbReference type="EMBL" id="BLVP01000001">
    <property type="protein sequence ID" value="GFM35836.1"/>
    <property type="molecule type" value="Genomic_DNA"/>
</dbReference>
<dbReference type="Pfam" id="PF00873">
    <property type="entry name" value="ACR_tran"/>
    <property type="match status" value="1"/>
</dbReference>
<dbReference type="FunFam" id="3.30.70.1430:FF:000001">
    <property type="entry name" value="Efflux pump membrane transporter"/>
    <property type="match status" value="1"/>
</dbReference>
<evidence type="ECO:0000256" key="2">
    <source>
        <dbReference type="ARBA" id="ARBA00022448"/>
    </source>
</evidence>
<evidence type="ECO:0000313" key="9">
    <source>
        <dbReference type="EMBL" id="GFM35836.1"/>
    </source>
</evidence>
<dbReference type="Gene3D" id="1.20.1640.10">
    <property type="entry name" value="Multidrug efflux transporter AcrB transmembrane domain"/>
    <property type="match status" value="2"/>
</dbReference>
<dbReference type="SUPFAM" id="SSF82714">
    <property type="entry name" value="Multidrug efflux transporter AcrB TolC docking domain, DN and DC subdomains"/>
    <property type="match status" value="2"/>
</dbReference>
<feature type="transmembrane region" description="Helical" evidence="8">
    <location>
        <begin position="883"/>
        <end position="903"/>
    </location>
</feature>